<comment type="caution">
    <text evidence="1">The sequence shown here is derived from an EMBL/GenBank/DDBJ whole genome shotgun (WGS) entry which is preliminary data.</text>
</comment>
<dbReference type="RefSeq" id="WP_005899105.1">
    <property type="nucleotide sequence ID" value="NZ_CP117964.1"/>
</dbReference>
<reference evidence="1" key="1">
    <citation type="submission" date="2018-06" db="EMBL/GenBank/DDBJ databases">
        <title>Sequence of the Fusobacterium nucleatum str. 12230 genome.</title>
        <authorList>
            <person name="Navarre W."/>
        </authorList>
    </citation>
    <scope>NUCLEOTIDE SEQUENCE [LARGE SCALE GENOMIC DNA]</scope>
    <source>
        <strain evidence="1">12230</strain>
    </source>
</reference>
<protein>
    <submittedName>
        <fullName evidence="1">Uncharacterized protein</fullName>
    </submittedName>
</protein>
<sequence length="78" mass="9291">MKDNLYFKDEVSKYIFFLVELEGKVQLDFLGVNYSHYANKEKAKDWYNKIKNIIEKSEHSKFNEAMASLEKLYKGMAK</sequence>
<name>A0A323U3X1_FUSNU</name>
<organism evidence="1">
    <name type="scientific">Fusobacterium nucleatum</name>
    <dbReference type="NCBI Taxonomy" id="851"/>
    <lineage>
        <taxon>Bacteria</taxon>
        <taxon>Fusobacteriati</taxon>
        <taxon>Fusobacteriota</taxon>
        <taxon>Fusobacteriia</taxon>
        <taxon>Fusobacteriales</taxon>
        <taxon>Fusobacteriaceae</taxon>
        <taxon>Fusobacterium</taxon>
    </lineage>
</organism>
<dbReference type="EMBL" id="QKOC01000001">
    <property type="protein sequence ID" value="PZA05476.1"/>
    <property type="molecule type" value="Genomic_DNA"/>
</dbReference>
<dbReference type="AlphaFoldDB" id="A0A323U3X1"/>
<evidence type="ECO:0000313" key="1">
    <source>
        <dbReference type="EMBL" id="PZA05476.1"/>
    </source>
</evidence>
<gene>
    <name evidence="1" type="ORF">DNF10_01125</name>
</gene>
<accession>A0A323U3X1</accession>
<proteinExistence type="predicted"/>